<evidence type="ECO:0000313" key="1">
    <source>
        <dbReference type="EMBL" id="KAI0043189.1"/>
    </source>
</evidence>
<gene>
    <name evidence="1" type="ORF">FA95DRAFT_1584171</name>
</gene>
<name>A0ACB8RGC4_9AGAM</name>
<organism evidence="1 2">
    <name type="scientific">Auriscalpium vulgare</name>
    <dbReference type="NCBI Taxonomy" id="40419"/>
    <lineage>
        <taxon>Eukaryota</taxon>
        <taxon>Fungi</taxon>
        <taxon>Dikarya</taxon>
        <taxon>Basidiomycota</taxon>
        <taxon>Agaricomycotina</taxon>
        <taxon>Agaricomycetes</taxon>
        <taxon>Russulales</taxon>
        <taxon>Auriscalpiaceae</taxon>
        <taxon>Auriscalpium</taxon>
    </lineage>
</organism>
<keyword evidence="2" id="KW-1185">Reference proteome</keyword>
<protein>
    <submittedName>
        <fullName evidence="1">PAXNEB-domain-containing protein</fullName>
    </submittedName>
</protein>
<dbReference type="EMBL" id="MU276029">
    <property type="protein sequence ID" value="KAI0043189.1"/>
    <property type="molecule type" value="Genomic_DNA"/>
</dbReference>
<dbReference type="Proteomes" id="UP000814033">
    <property type="component" value="Unassembled WGS sequence"/>
</dbReference>
<accession>A0ACB8RGC4</accession>
<reference evidence="1" key="2">
    <citation type="journal article" date="2022" name="New Phytol.">
        <title>Evolutionary transition to the ectomycorrhizal habit in the genomes of a hyperdiverse lineage of mushroom-forming fungi.</title>
        <authorList>
            <person name="Looney B."/>
            <person name="Miyauchi S."/>
            <person name="Morin E."/>
            <person name="Drula E."/>
            <person name="Courty P.E."/>
            <person name="Kohler A."/>
            <person name="Kuo A."/>
            <person name="LaButti K."/>
            <person name="Pangilinan J."/>
            <person name="Lipzen A."/>
            <person name="Riley R."/>
            <person name="Andreopoulos W."/>
            <person name="He G."/>
            <person name="Johnson J."/>
            <person name="Nolan M."/>
            <person name="Tritt A."/>
            <person name="Barry K.W."/>
            <person name="Grigoriev I.V."/>
            <person name="Nagy L.G."/>
            <person name="Hibbett D."/>
            <person name="Henrissat B."/>
            <person name="Matheny P.B."/>
            <person name="Labbe J."/>
            <person name="Martin F.M."/>
        </authorList>
    </citation>
    <scope>NUCLEOTIDE SEQUENCE</scope>
    <source>
        <strain evidence="1">FP105234-sp</strain>
    </source>
</reference>
<comment type="caution">
    <text evidence="1">The sequence shown here is derived from an EMBL/GenBank/DDBJ whole genome shotgun (WGS) entry which is preliminary data.</text>
</comment>
<reference evidence="1" key="1">
    <citation type="submission" date="2021-02" db="EMBL/GenBank/DDBJ databases">
        <authorList>
            <consortium name="DOE Joint Genome Institute"/>
            <person name="Ahrendt S."/>
            <person name="Looney B.P."/>
            <person name="Miyauchi S."/>
            <person name="Morin E."/>
            <person name="Drula E."/>
            <person name="Courty P.E."/>
            <person name="Chicoki N."/>
            <person name="Fauchery L."/>
            <person name="Kohler A."/>
            <person name="Kuo A."/>
            <person name="Labutti K."/>
            <person name="Pangilinan J."/>
            <person name="Lipzen A."/>
            <person name="Riley R."/>
            <person name="Andreopoulos W."/>
            <person name="He G."/>
            <person name="Johnson J."/>
            <person name="Barry K.W."/>
            <person name="Grigoriev I.V."/>
            <person name="Nagy L."/>
            <person name="Hibbett D."/>
            <person name="Henrissat B."/>
            <person name="Matheny P.B."/>
            <person name="Labbe J."/>
            <person name="Martin F."/>
        </authorList>
    </citation>
    <scope>NUCLEOTIDE SEQUENCE</scope>
    <source>
        <strain evidence="1">FP105234-sp</strain>
    </source>
</reference>
<proteinExistence type="predicted"/>
<evidence type="ECO:0000313" key="2">
    <source>
        <dbReference type="Proteomes" id="UP000814033"/>
    </source>
</evidence>
<sequence>MSSFKRRTAGKPATLPTGTRPSPSSTSTIITSTGIPSLDDLLGGGLPLSCSLLVLAPDEHSAYGELVQKYFIAQGLASQQTVCVVGADPQDIVTECMWMPSSSPVSASTVQDEDDLHDEADAKVKIAWRYEQMKKFQTTVAASNQSAEDFCRTFDLTCRIPRSVINEASKSSNLVFLAIEENAAPSSLIAQTIQRISDVLHQTSSSASPPFRICVPCLGSPQWGSLGPKEVICFLHLLRCLLHRHPDACAAVGLPPHLSTDGWGGPGWIRKLSFLSDASVTLAGFTADPSLSSMFPSHHGLLQIHALPAPHTLLPPSDRFSTLRGIASASGSSGGGENNLAFKCMRKRLVFETLHLDVEGGVGERRTTPSTNATALEEGASEDKVSAVTRRKGMAAAAAVEVQFEGEQSASRETDVAAEEGAHLKKAKKKVAFRSDRPELYDF</sequence>